<dbReference type="EMBL" id="CP027059">
    <property type="protein sequence ID" value="UQZ83570.1"/>
    <property type="molecule type" value="Genomic_DNA"/>
</dbReference>
<evidence type="ECO:0000313" key="2">
    <source>
        <dbReference type="Proteomes" id="UP001057134"/>
    </source>
</evidence>
<proteinExistence type="predicted"/>
<accession>A0ABY4RNH0</accession>
<evidence type="ECO:0000313" key="1">
    <source>
        <dbReference type="EMBL" id="UQZ83570.1"/>
    </source>
</evidence>
<dbReference type="RefSeq" id="WP_249865574.1">
    <property type="nucleotide sequence ID" value="NZ_CP027059.1"/>
</dbReference>
<name>A0ABY4RNH0_9BACL</name>
<keyword evidence="2" id="KW-1185">Reference proteome</keyword>
<reference evidence="1" key="1">
    <citation type="submission" date="2018-02" db="EMBL/GenBank/DDBJ databases">
        <authorList>
            <person name="Kim S.-K."/>
            <person name="Jung H.-I."/>
            <person name="Lee S.-W."/>
        </authorList>
    </citation>
    <scope>NUCLEOTIDE SEQUENCE</scope>
    <source>
        <strain evidence="1">SK3146</strain>
    </source>
</reference>
<sequence>MNSADEVKNALTRLFAAIDLNSRRPLDKIAVYTAVVSRLDERERQTLEQARALMENRLIEEPAGFARRAAVLAAKLEGIGDELQAELEALRETK</sequence>
<gene>
    <name evidence="1" type="ORF">SK3146_02757</name>
</gene>
<dbReference type="Proteomes" id="UP001057134">
    <property type="component" value="Chromosome"/>
</dbReference>
<organism evidence="1 2">
    <name type="scientific">Paenibacillus konkukensis</name>
    <dbReference type="NCBI Taxonomy" id="2020716"/>
    <lineage>
        <taxon>Bacteria</taxon>
        <taxon>Bacillati</taxon>
        <taxon>Bacillota</taxon>
        <taxon>Bacilli</taxon>
        <taxon>Bacillales</taxon>
        <taxon>Paenibacillaceae</taxon>
        <taxon>Paenibacillus</taxon>
    </lineage>
</organism>
<protein>
    <submittedName>
        <fullName evidence="1">Uncharacterized protein</fullName>
    </submittedName>
</protein>
<reference evidence="1" key="2">
    <citation type="journal article" date="2021" name="J Anim Sci Technol">
        <title>Complete genome sequence of Paenibacillus konkukensis sp. nov. SK3146 as a potential probiotic strain.</title>
        <authorList>
            <person name="Jung H.I."/>
            <person name="Park S."/>
            <person name="Niu K.M."/>
            <person name="Lee S.W."/>
            <person name="Kothari D."/>
            <person name="Yi K.J."/>
            <person name="Kim S.K."/>
        </authorList>
    </citation>
    <scope>NUCLEOTIDE SEQUENCE</scope>
    <source>
        <strain evidence="1">SK3146</strain>
    </source>
</reference>